<dbReference type="OrthoDB" id="2630497at2759"/>
<dbReference type="AlphaFoldDB" id="A0A9P7J3N9"/>
<dbReference type="GO" id="GO:0006338">
    <property type="term" value="P:chromatin remodeling"/>
    <property type="evidence" value="ECO:0007669"/>
    <property type="project" value="UniProtKB-ARBA"/>
</dbReference>
<dbReference type="PROSITE" id="PS50013">
    <property type="entry name" value="CHROMO_2"/>
    <property type="match status" value="1"/>
</dbReference>
<dbReference type="InterPro" id="IPR000953">
    <property type="entry name" value="Chromo/chromo_shadow_dom"/>
</dbReference>
<dbReference type="SUPFAM" id="SSF54160">
    <property type="entry name" value="Chromo domain-like"/>
    <property type="match status" value="1"/>
</dbReference>
<dbReference type="RefSeq" id="XP_041164815.1">
    <property type="nucleotide sequence ID" value="XM_041311885.1"/>
</dbReference>
<evidence type="ECO:0000259" key="2">
    <source>
        <dbReference type="PROSITE" id="PS50013"/>
    </source>
</evidence>
<reference evidence="3" key="1">
    <citation type="journal article" date="2020" name="New Phytol.">
        <title>Comparative genomics reveals dynamic genome evolution in host specialist ectomycorrhizal fungi.</title>
        <authorList>
            <person name="Lofgren L.A."/>
            <person name="Nguyen N.H."/>
            <person name="Vilgalys R."/>
            <person name="Ruytinx J."/>
            <person name="Liao H.L."/>
            <person name="Branco S."/>
            <person name="Kuo A."/>
            <person name="LaButti K."/>
            <person name="Lipzen A."/>
            <person name="Andreopoulos W."/>
            <person name="Pangilinan J."/>
            <person name="Riley R."/>
            <person name="Hundley H."/>
            <person name="Na H."/>
            <person name="Barry K."/>
            <person name="Grigoriev I.V."/>
            <person name="Stajich J.E."/>
            <person name="Kennedy P.G."/>
        </authorList>
    </citation>
    <scope>NUCLEOTIDE SEQUENCE</scope>
    <source>
        <strain evidence="3">S12</strain>
    </source>
</reference>
<comment type="caution">
    <text evidence="3">The sequence shown here is derived from an EMBL/GenBank/DDBJ whole genome shotgun (WGS) entry which is preliminary data.</text>
</comment>
<sequence length="187" mass="21835">MGRKKKVEREVYHVEVITKARVSEEGDWEYYVKVGYDSDADTWEPTDNVKQCERLLCSFWDHVGNDDDDDYAVGFEITAKDHWIEQEKEFFATQFSEEANRKSEKDTNKPPIKQTLEPKQVEKDTHRLKEPNIPFKRRSPVAKMLAPRGKKRNNTLISSDVCHLLFTIVLRSLGNSSQTPIHWTIAH</sequence>
<gene>
    <name evidence="3" type="ORF">HD556DRAFT_869553</name>
</gene>
<dbReference type="InterPro" id="IPR016197">
    <property type="entry name" value="Chromo-like_dom_sf"/>
</dbReference>
<evidence type="ECO:0000313" key="4">
    <source>
        <dbReference type="Proteomes" id="UP000719766"/>
    </source>
</evidence>
<dbReference type="Pfam" id="PF00385">
    <property type="entry name" value="Chromo"/>
    <property type="match status" value="1"/>
</dbReference>
<dbReference type="GeneID" id="64605649"/>
<evidence type="ECO:0000256" key="1">
    <source>
        <dbReference type="SAM" id="MobiDB-lite"/>
    </source>
</evidence>
<protein>
    <recommendedName>
        <fullName evidence="2">Chromo domain-containing protein</fullName>
    </recommendedName>
</protein>
<dbReference type="InterPro" id="IPR023780">
    <property type="entry name" value="Chromo_domain"/>
</dbReference>
<organism evidence="3 4">
    <name type="scientific">Suillus plorans</name>
    <dbReference type="NCBI Taxonomy" id="116603"/>
    <lineage>
        <taxon>Eukaryota</taxon>
        <taxon>Fungi</taxon>
        <taxon>Dikarya</taxon>
        <taxon>Basidiomycota</taxon>
        <taxon>Agaricomycotina</taxon>
        <taxon>Agaricomycetes</taxon>
        <taxon>Agaricomycetidae</taxon>
        <taxon>Boletales</taxon>
        <taxon>Suillineae</taxon>
        <taxon>Suillaceae</taxon>
        <taxon>Suillus</taxon>
    </lineage>
</organism>
<feature type="domain" description="Chromo" evidence="2">
    <location>
        <begin position="12"/>
        <end position="71"/>
    </location>
</feature>
<name>A0A9P7J3N9_9AGAM</name>
<dbReference type="Gene3D" id="2.40.50.40">
    <property type="match status" value="1"/>
</dbReference>
<proteinExistence type="predicted"/>
<feature type="region of interest" description="Disordered" evidence="1">
    <location>
        <begin position="95"/>
        <end position="133"/>
    </location>
</feature>
<feature type="compositionally biased region" description="Basic and acidic residues" evidence="1">
    <location>
        <begin position="98"/>
        <end position="108"/>
    </location>
</feature>
<feature type="compositionally biased region" description="Basic and acidic residues" evidence="1">
    <location>
        <begin position="119"/>
        <end position="130"/>
    </location>
</feature>
<dbReference type="SMART" id="SM00298">
    <property type="entry name" value="CHROMO"/>
    <property type="match status" value="1"/>
</dbReference>
<keyword evidence="4" id="KW-1185">Reference proteome</keyword>
<dbReference type="EMBL" id="JABBWE010000007">
    <property type="protein sequence ID" value="KAG1801349.1"/>
    <property type="molecule type" value="Genomic_DNA"/>
</dbReference>
<dbReference type="Proteomes" id="UP000719766">
    <property type="component" value="Unassembled WGS sequence"/>
</dbReference>
<accession>A0A9P7J3N9</accession>
<evidence type="ECO:0000313" key="3">
    <source>
        <dbReference type="EMBL" id="KAG1801349.1"/>
    </source>
</evidence>